<dbReference type="EMBL" id="JAKNDN010000014">
    <property type="protein sequence ID" value="MCG4959908.1"/>
    <property type="molecule type" value="Genomic_DNA"/>
</dbReference>
<dbReference type="RefSeq" id="WP_118113252.1">
    <property type="nucleotide sequence ID" value="NZ_CABJFF010000002.1"/>
</dbReference>
<organism evidence="1 2">
    <name type="scientific">Odoribacter splanchnicus</name>
    <dbReference type="NCBI Taxonomy" id="28118"/>
    <lineage>
        <taxon>Bacteria</taxon>
        <taxon>Pseudomonadati</taxon>
        <taxon>Bacteroidota</taxon>
        <taxon>Bacteroidia</taxon>
        <taxon>Bacteroidales</taxon>
        <taxon>Odoribacteraceae</taxon>
        <taxon>Odoribacter</taxon>
    </lineage>
</organism>
<accession>A0AAW5CCL7</accession>
<dbReference type="AlphaFoldDB" id="A0AAW5CCL7"/>
<dbReference type="GeneID" id="61274769"/>
<proteinExistence type="predicted"/>
<reference evidence="1" key="1">
    <citation type="submission" date="2022-01" db="EMBL/GenBank/DDBJ databases">
        <title>Collection of gut derived symbiotic bacterial strains cultured from healthy donors.</title>
        <authorList>
            <person name="Lin H."/>
            <person name="Kohout C."/>
            <person name="Waligurski E."/>
            <person name="Pamer E.G."/>
        </authorList>
    </citation>
    <scope>NUCLEOTIDE SEQUENCE</scope>
    <source>
        <strain evidence="1">DFI.1.149</strain>
    </source>
</reference>
<evidence type="ECO:0008006" key="3">
    <source>
        <dbReference type="Google" id="ProtNLM"/>
    </source>
</evidence>
<name>A0AAW5CCL7_9BACT</name>
<sequence length="94" mass="10576">MFLGKVFAGIISGGVYQQMSDKVVMARKLVAEKGLQLSDQLSNNAYFEEVARQFQLSGQELTHLFWEKCNPSGIWVVILAMGFVQTYFSGYTID</sequence>
<comment type="caution">
    <text evidence="1">The sequence shown here is derived from an EMBL/GenBank/DDBJ whole genome shotgun (WGS) entry which is preliminary data.</text>
</comment>
<gene>
    <name evidence="1" type="ORF">L0P03_08610</name>
</gene>
<evidence type="ECO:0000313" key="1">
    <source>
        <dbReference type="EMBL" id="MCG4959908.1"/>
    </source>
</evidence>
<evidence type="ECO:0000313" key="2">
    <source>
        <dbReference type="Proteomes" id="UP001199750"/>
    </source>
</evidence>
<protein>
    <recommendedName>
        <fullName evidence="3">ABC transmembrane type-1 domain-containing protein</fullName>
    </recommendedName>
</protein>
<dbReference type="Proteomes" id="UP001199750">
    <property type="component" value="Unassembled WGS sequence"/>
</dbReference>